<dbReference type="CDD" id="cd18086">
    <property type="entry name" value="HsC9orf114-like"/>
    <property type="match status" value="1"/>
</dbReference>
<evidence type="ECO:0000313" key="1">
    <source>
        <dbReference type="EMBL" id="HIH69356.1"/>
    </source>
</evidence>
<accession>A0A832RVZ4</accession>
<dbReference type="InterPro" id="IPR029028">
    <property type="entry name" value="Alpha/beta_knot_MTases"/>
</dbReference>
<dbReference type="InterPro" id="IPR012340">
    <property type="entry name" value="NA-bd_OB-fold"/>
</dbReference>
<dbReference type="PANTHER" id="PTHR12150">
    <property type="entry name" value="CLASS IV SAM-BINDING METHYLTRANSFERASE-RELATED"/>
    <property type="match status" value="1"/>
</dbReference>
<dbReference type="InterPro" id="IPR003750">
    <property type="entry name" value="Put_MeTrfase-C9orf114-like"/>
</dbReference>
<dbReference type="Gene3D" id="2.40.50.140">
    <property type="entry name" value="Nucleic acid-binding proteins"/>
    <property type="match status" value="1"/>
</dbReference>
<dbReference type="Pfam" id="PF02598">
    <property type="entry name" value="Methyltrn_RNA_3"/>
    <property type="match status" value="1"/>
</dbReference>
<comment type="caution">
    <text evidence="1">The sequence shown here is derived from an EMBL/GenBank/DDBJ whole genome shotgun (WGS) entry which is preliminary data.</text>
</comment>
<dbReference type="InterPro" id="IPR029026">
    <property type="entry name" value="tRNA_m1G_MTases_N"/>
</dbReference>
<dbReference type="Gene3D" id="3.40.1280.10">
    <property type="match status" value="1"/>
</dbReference>
<evidence type="ECO:0008006" key="3">
    <source>
        <dbReference type="Google" id="ProtNLM"/>
    </source>
</evidence>
<dbReference type="EMBL" id="DUIH01000009">
    <property type="protein sequence ID" value="HIH69356.1"/>
    <property type="molecule type" value="Genomic_DNA"/>
</dbReference>
<reference evidence="1" key="1">
    <citation type="journal article" date="2020" name="bioRxiv">
        <title>A rank-normalized archaeal taxonomy based on genome phylogeny resolves widespread incomplete and uneven classifications.</title>
        <authorList>
            <person name="Rinke C."/>
            <person name="Chuvochina M."/>
            <person name="Mussig A.J."/>
            <person name="Chaumeil P.-A."/>
            <person name="Waite D.W."/>
            <person name="Whitman W.B."/>
            <person name="Parks D.H."/>
            <person name="Hugenholtz P."/>
        </authorList>
    </citation>
    <scope>NUCLEOTIDE SEQUENCE</scope>
    <source>
        <strain evidence="1">UBA12518</strain>
    </source>
</reference>
<name>A0A832RVZ4_9EURY</name>
<dbReference type="Proteomes" id="UP000600363">
    <property type="component" value="Unassembled WGS sequence"/>
</dbReference>
<evidence type="ECO:0000313" key="2">
    <source>
        <dbReference type="Proteomes" id="UP000600363"/>
    </source>
</evidence>
<protein>
    <recommendedName>
        <fullName evidence="3">RNA-binding protein</fullName>
    </recommendedName>
</protein>
<sequence length="283" mass="31674">MKVAGGNLAILIPSSFGSEERDERIRTYKIGQVARAASVFRVDDIYIYRDEDRDDSRLIDLVLRYAETPQYLRKLLFPKRRELKYAGVVPPLRTPHHPTTSDTSKTNIGDIRTGVVTKVGSDGSAWVELGLESPAPLRNPKGVKVGQRIDVRIFSKTPLTVEYIAREHIPTYWGYRTHVCGPLHSTLSALRSRGWWVLGTSREGRPLDANALIALKGHMSGRVCVVFGSQKRGIREMLSAHVGDGWRQHFDEVLNTIPNQGTHTVRAEEALMATLALLNIVRS</sequence>
<dbReference type="SUPFAM" id="SSF75217">
    <property type="entry name" value="alpha/beta knot"/>
    <property type="match status" value="1"/>
</dbReference>
<dbReference type="PANTHER" id="PTHR12150:SF13">
    <property type="entry name" value="METHYLTRANSFERASE C9ORF114-RELATED"/>
    <property type="match status" value="1"/>
</dbReference>
<gene>
    <name evidence="1" type="ORF">HA299_01860</name>
</gene>
<proteinExistence type="predicted"/>
<dbReference type="AlphaFoldDB" id="A0A832RVZ4"/>
<organism evidence="1 2">
    <name type="scientific">Methermicoccus shengliensis</name>
    <dbReference type="NCBI Taxonomy" id="660064"/>
    <lineage>
        <taxon>Archaea</taxon>
        <taxon>Methanobacteriati</taxon>
        <taxon>Methanobacteriota</taxon>
        <taxon>Stenosarchaea group</taxon>
        <taxon>Methanomicrobia</taxon>
        <taxon>Methanosarcinales</taxon>
        <taxon>Methermicoccaceae</taxon>
        <taxon>Methermicoccus</taxon>
    </lineage>
</organism>